<dbReference type="SUPFAM" id="SSF52374">
    <property type="entry name" value="Nucleotidylyl transferase"/>
    <property type="match status" value="1"/>
</dbReference>
<evidence type="ECO:0000256" key="9">
    <source>
        <dbReference type="ARBA" id="ARBA00030865"/>
    </source>
</evidence>
<dbReference type="OrthoDB" id="428822at2759"/>
<keyword evidence="7 11" id="KW-0648">Protein biosynthesis</keyword>
<keyword evidence="5 11" id="KW-0547">Nucleotide-binding</keyword>
<dbReference type="InterPro" id="IPR014729">
    <property type="entry name" value="Rossmann-like_a/b/a_fold"/>
</dbReference>
<dbReference type="InterPro" id="IPR020058">
    <property type="entry name" value="Glu/Gln-tRNA-synth_Ib_cat-dom"/>
</dbReference>
<dbReference type="RefSeq" id="XP_019038930.1">
    <property type="nucleotide sequence ID" value="XM_019181710.1"/>
</dbReference>
<feature type="domain" description="Glutamyl/glutaminyl-tRNA synthetase class Ib catalytic" evidence="12">
    <location>
        <begin position="34"/>
        <end position="359"/>
    </location>
</feature>
<evidence type="ECO:0000313" key="14">
    <source>
        <dbReference type="EMBL" id="ODQ59723.1"/>
    </source>
</evidence>
<dbReference type="EC" id="6.1.1.17" evidence="3"/>
<dbReference type="Gene3D" id="3.40.50.620">
    <property type="entry name" value="HUPs"/>
    <property type="match status" value="1"/>
</dbReference>
<keyword evidence="15" id="KW-1185">Reference proteome</keyword>
<evidence type="ECO:0000256" key="3">
    <source>
        <dbReference type="ARBA" id="ARBA00012835"/>
    </source>
</evidence>
<evidence type="ECO:0000256" key="10">
    <source>
        <dbReference type="ARBA" id="ARBA00072917"/>
    </source>
</evidence>
<dbReference type="EMBL" id="KV454210">
    <property type="protein sequence ID" value="ODQ59723.1"/>
    <property type="molecule type" value="Genomic_DNA"/>
</dbReference>
<name>A0A1E3P300_WICAA</name>
<proteinExistence type="inferred from homology"/>
<accession>A0A1E3P300</accession>
<dbReference type="NCBIfam" id="TIGR00464">
    <property type="entry name" value="gltX_bact"/>
    <property type="match status" value="1"/>
</dbReference>
<dbReference type="InterPro" id="IPR020751">
    <property type="entry name" value="aa-tRNA-synth_I_codon-bd_sub2"/>
</dbReference>
<evidence type="ECO:0000256" key="4">
    <source>
        <dbReference type="ARBA" id="ARBA00022598"/>
    </source>
</evidence>
<evidence type="ECO:0000256" key="11">
    <source>
        <dbReference type="RuleBase" id="RU363037"/>
    </source>
</evidence>
<dbReference type="SUPFAM" id="SSF48163">
    <property type="entry name" value="An anticodon-binding domain of class I aminoacyl-tRNA synthetases"/>
    <property type="match status" value="1"/>
</dbReference>
<dbReference type="GeneID" id="30198956"/>
<dbReference type="HAMAP" id="MF_00022">
    <property type="entry name" value="Glu_tRNA_synth_type1"/>
    <property type="match status" value="1"/>
</dbReference>
<dbReference type="Pfam" id="PF19269">
    <property type="entry name" value="Anticodon_2"/>
    <property type="match status" value="1"/>
</dbReference>
<dbReference type="GO" id="GO:0004818">
    <property type="term" value="F:glutamate-tRNA ligase activity"/>
    <property type="evidence" value="ECO:0007669"/>
    <property type="project" value="UniProtKB-EC"/>
</dbReference>
<dbReference type="InterPro" id="IPR049940">
    <property type="entry name" value="GluQ/Sye"/>
</dbReference>
<dbReference type="PANTHER" id="PTHR43311">
    <property type="entry name" value="GLUTAMATE--TRNA LIGASE"/>
    <property type="match status" value="1"/>
</dbReference>
<evidence type="ECO:0000256" key="1">
    <source>
        <dbReference type="ARBA" id="ARBA00004173"/>
    </source>
</evidence>
<evidence type="ECO:0000259" key="13">
    <source>
        <dbReference type="Pfam" id="PF19269"/>
    </source>
</evidence>
<evidence type="ECO:0000256" key="6">
    <source>
        <dbReference type="ARBA" id="ARBA00022840"/>
    </source>
</evidence>
<keyword evidence="6 11" id="KW-0067">ATP-binding</keyword>
<comment type="similarity">
    <text evidence="2">Belongs to the class-I aminoacyl-tRNA synthetase family. Glutamate--tRNA ligase type 1 subfamily.</text>
</comment>
<reference evidence="14 15" key="1">
    <citation type="journal article" date="2016" name="Proc. Natl. Acad. Sci. U.S.A.">
        <title>Comparative genomics of biotechnologically important yeasts.</title>
        <authorList>
            <person name="Riley R."/>
            <person name="Haridas S."/>
            <person name="Wolfe K.H."/>
            <person name="Lopes M.R."/>
            <person name="Hittinger C.T."/>
            <person name="Goeker M."/>
            <person name="Salamov A.A."/>
            <person name="Wisecaver J.H."/>
            <person name="Long T.M."/>
            <person name="Calvey C.H."/>
            <person name="Aerts A.L."/>
            <person name="Barry K.W."/>
            <person name="Choi C."/>
            <person name="Clum A."/>
            <person name="Coughlan A.Y."/>
            <person name="Deshpande S."/>
            <person name="Douglass A.P."/>
            <person name="Hanson S.J."/>
            <person name="Klenk H.-P."/>
            <person name="LaButti K.M."/>
            <person name="Lapidus A."/>
            <person name="Lindquist E.A."/>
            <person name="Lipzen A.M."/>
            <person name="Meier-Kolthoff J.P."/>
            <person name="Ohm R.A."/>
            <person name="Otillar R.P."/>
            <person name="Pangilinan J.L."/>
            <person name="Peng Y."/>
            <person name="Rokas A."/>
            <person name="Rosa C.A."/>
            <person name="Scheuner C."/>
            <person name="Sibirny A.A."/>
            <person name="Slot J.C."/>
            <person name="Stielow J.B."/>
            <person name="Sun H."/>
            <person name="Kurtzman C.P."/>
            <person name="Blackwell M."/>
            <person name="Grigoriev I.V."/>
            <person name="Jeffries T.W."/>
        </authorList>
    </citation>
    <scope>NUCLEOTIDE SEQUENCE [LARGE SCALE GENOMIC DNA]</scope>
    <source>
        <strain evidence="15">ATCC 58044 / CBS 1984 / NCYC 433 / NRRL Y-366-8</strain>
    </source>
</reference>
<evidence type="ECO:0000256" key="5">
    <source>
        <dbReference type="ARBA" id="ARBA00022741"/>
    </source>
</evidence>
<dbReference type="GO" id="GO:0005739">
    <property type="term" value="C:mitochondrion"/>
    <property type="evidence" value="ECO:0007669"/>
    <property type="project" value="UniProtKB-SubCell"/>
</dbReference>
<dbReference type="GO" id="GO:0005524">
    <property type="term" value="F:ATP binding"/>
    <property type="evidence" value="ECO:0007669"/>
    <property type="project" value="UniProtKB-KW"/>
</dbReference>
<feature type="domain" description="Aminoacyl-tRNA synthetase class I anticodon-binding" evidence="13">
    <location>
        <begin position="385"/>
        <end position="514"/>
    </location>
</feature>
<gene>
    <name evidence="14" type="ORF">WICANDRAFT_30261</name>
</gene>
<protein>
    <recommendedName>
        <fullName evidence="10">Glutamate--tRNA ligase, mitochondrial</fullName>
        <ecNumber evidence="3">6.1.1.17</ecNumber>
    </recommendedName>
    <alternativeName>
        <fullName evidence="9">Glutamyl-tRNA synthetase</fullName>
    </alternativeName>
</protein>
<dbReference type="InterPro" id="IPR033910">
    <property type="entry name" value="GluRS_core"/>
</dbReference>
<dbReference type="AlphaFoldDB" id="A0A1E3P300"/>
<dbReference type="InterPro" id="IPR000924">
    <property type="entry name" value="Glu/Gln-tRNA-synth"/>
</dbReference>
<sequence length="519" mass="59233">MWRSIRQASTLRLKPKKSLNLSKKVDVNPTTPARTRFAPSPTGFLHMGSLRTALYNYLLAKHTGGQFLVRLEDTDQKRLVEGAEQNIYDSLKWCGLQWDEGPLVGGDYGPYRQSERSEIYKQYSDKLLESGGAYRCFCPKERLDSLRESAMKLQPPTTVTYDRACSHIPLEQSKERAAKGETFTIRFKSPTKYPKFDDLLHGTLDLQPQVNADDVRYDDIVLVKSDGLPTYHFANVIDDHLMKITHVIRGEEWLASTPKHVALYDAFGWEAPKFVHIPLLTSTKDKKLSKRSGDIDVMNFKKRGFLPEALVNFVALFGWSPPRHAGVSIAETFELKELEKLFTLSDLTKGNAKVDDKKLLFFNKHHLLKRIDEHLDHVVNEGYDLLSPAYPDITKDTVKKLINEVKHNFTTLNDIQNYDYLLAGVDFENENAKRFLENTNREESINILKTVEDVTSVQDLDAKVDQLTSEGLKKRQVFETIRFALSGSISGLKIPLLINFIGLENAKQRIRDAIEKLSN</sequence>
<evidence type="ECO:0000256" key="8">
    <source>
        <dbReference type="ARBA" id="ARBA00023146"/>
    </source>
</evidence>
<dbReference type="PANTHER" id="PTHR43311:SF2">
    <property type="entry name" value="GLUTAMATE--TRNA LIGASE, MITOCHONDRIAL-RELATED"/>
    <property type="match status" value="1"/>
</dbReference>
<evidence type="ECO:0000256" key="2">
    <source>
        <dbReference type="ARBA" id="ARBA00007894"/>
    </source>
</evidence>
<dbReference type="PRINTS" id="PR00987">
    <property type="entry name" value="TRNASYNTHGLU"/>
</dbReference>
<dbReference type="Proteomes" id="UP000094112">
    <property type="component" value="Unassembled WGS sequence"/>
</dbReference>
<dbReference type="Gene3D" id="1.10.10.350">
    <property type="match status" value="1"/>
</dbReference>
<organism evidence="14 15">
    <name type="scientific">Wickerhamomyces anomalus (strain ATCC 58044 / CBS 1984 / NCYC 433 / NRRL Y-366-8)</name>
    <name type="common">Yeast</name>
    <name type="synonym">Hansenula anomala</name>
    <dbReference type="NCBI Taxonomy" id="683960"/>
    <lineage>
        <taxon>Eukaryota</taxon>
        <taxon>Fungi</taxon>
        <taxon>Dikarya</taxon>
        <taxon>Ascomycota</taxon>
        <taxon>Saccharomycotina</taxon>
        <taxon>Saccharomycetes</taxon>
        <taxon>Phaffomycetales</taxon>
        <taxon>Wickerhamomycetaceae</taxon>
        <taxon>Wickerhamomyces</taxon>
    </lineage>
</organism>
<dbReference type="InterPro" id="IPR045462">
    <property type="entry name" value="aa-tRNA-synth_I_cd-bd"/>
</dbReference>
<dbReference type="FunFam" id="3.40.50.620:FF:000045">
    <property type="entry name" value="Glutamate--tRNA ligase, mitochondrial"/>
    <property type="match status" value="1"/>
</dbReference>
<keyword evidence="4 11" id="KW-0436">Ligase</keyword>
<evidence type="ECO:0000256" key="7">
    <source>
        <dbReference type="ARBA" id="ARBA00022917"/>
    </source>
</evidence>
<dbReference type="GO" id="GO:0008270">
    <property type="term" value="F:zinc ion binding"/>
    <property type="evidence" value="ECO:0007669"/>
    <property type="project" value="InterPro"/>
</dbReference>
<dbReference type="InterPro" id="IPR004527">
    <property type="entry name" value="Glu-tRNA-ligase_bac/mito"/>
</dbReference>
<dbReference type="GO" id="GO:0000049">
    <property type="term" value="F:tRNA binding"/>
    <property type="evidence" value="ECO:0007669"/>
    <property type="project" value="InterPro"/>
</dbReference>
<evidence type="ECO:0000313" key="15">
    <source>
        <dbReference type="Proteomes" id="UP000094112"/>
    </source>
</evidence>
<dbReference type="InterPro" id="IPR008925">
    <property type="entry name" value="aa_tRNA-synth_I_cd-bd_sf"/>
</dbReference>
<dbReference type="GO" id="GO:0006424">
    <property type="term" value="P:glutamyl-tRNA aminoacylation"/>
    <property type="evidence" value="ECO:0007669"/>
    <property type="project" value="InterPro"/>
</dbReference>
<keyword evidence="8 11" id="KW-0030">Aminoacyl-tRNA synthetase</keyword>
<dbReference type="STRING" id="683960.A0A1E3P300"/>
<dbReference type="Pfam" id="PF00749">
    <property type="entry name" value="tRNA-synt_1c"/>
    <property type="match status" value="1"/>
</dbReference>
<comment type="subcellular location">
    <subcellularLocation>
        <location evidence="1">Mitochondrion</location>
    </subcellularLocation>
</comment>
<dbReference type="CDD" id="cd00808">
    <property type="entry name" value="GluRS_core"/>
    <property type="match status" value="1"/>
</dbReference>
<evidence type="ECO:0000259" key="12">
    <source>
        <dbReference type="Pfam" id="PF00749"/>
    </source>
</evidence>
<dbReference type="GO" id="GO:0032543">
    <property type="term" value="P:mitochondrial translation"/>
    <property type="evidence" value="ECO:0007669"/>
    <property type="project" value="EnsemblFungi"/>
</dbReference>